<name>A0AAU9GA74_DROMD</name>
<feature type="domain" description="GP-PDE" evidence="3">
    <location>
        <begin position="352"/>
        <end position="644"/>
    </location>
</feature>
<dbReference type="GO" id="GO:0047389">
    <property type="term" value="F:glycerophosphocholine phosphodiesterase activity"/>
    <property type="evidence" value="ECO:0007669"/>
    <property type="project" value="TreeGrafter"/>
</dbReference>
<dbReference type="PROSITE" id="PS51704">
    <property type="entry name" value="GP_PDE"/>
    <property type="match status" value="1"/>
</dbReference>
<dbReference type="EMBL" id="AP029267">
    <property type="protein sequence ID" value="BFG04843.1"/>
    <property type="molecule type" value="Genomic_DNA"/>
</dbReference>
<evidence type="ECO:0000313" key="4">
    <source>
        <dbReference type="EMBL" id="BFG04843.1"/>
    </source>
</evidence>
<dbReference type="GO" id="GO:2001070">
    <property type="term" value="F:starch binding"/>
    <property type="evidence" value="ECO:0007669"/>
    <property type="project" value="InterPro"/>
</dbReference>
<evidence type="ECO:0000256" key="1">
    <source>
        <dbReference type="ARBA" id="ARBA00022801"/>
    </source>
</evidence>
<dbReference type="Gene3D" id="3.20.20.190">
    <property type="entry name" value="Phosphatidylinositol (PI) phosphodiesterase"/>
    <property type="match status" value="1"/>
</dbReference>
<dbReference type="InterPro" id="IPR017946">
    <property type="entry name" value="PLC-like_Pdiesterase_TIM-brl"/>
</dbReference>
<proteinExistence type="predicted"/>
<keyword evidence="5" id="KW-1185">Reference proteome</keyword>
<dbReference type="InterPro" id="IPR057506">
    <property type="entry name" value="C2_GPCPD1"/>
</dbReference>
<evidence type="ECO:0000259" key="3">
    <source>
        <dbReference type="PROSITE" id="PS51704"/>
    </source>
</evidence>
<dbReference type="Gene3D" id="2.60.40.10">
    <property type="entry name" value="Immunoglobulins"/>
    <property type="match status" value="1"/>
</dbReference>
<dbReference type="Pfam" id="PF03009">
    <property type="entry name" value="GDPD"/>
    <property type="match status" value="1"/>
</dbReference>
<dbReference type="PANTHER" id="PTHR22958:SF1">
    <property type="entry name" value="GLYCEROPHOSPHOCHOLINE PHOSPHODIESTERASE GPCPD1"/>
    <property type="match status" value="1"/>
</dbReference>
<dbReference type="InterPro" id="IPR051578">
    <property type="entry name" value="GDPD"/>
</dbReference>
<sequence>MSVSVSVSVSWSRTLVALTIAWLSMVCLLPVETFCDTSYYEKYYAARRYVPLKRNAPLLFNFTLTLTDSDTAQLAAHERLALVGNLAVLGSWQASGALLLNRTDSHNQWSGSVQIPQNSSVEYRYFVAAVGRSGSVQVRRWESHVLPRSFNVTKLPGNRSDEFGLIHHERQLTRGWLQASGTIVQLKVFRDALRLEEDPDSGRGSLRLRVQPVDPASLSPILSSARANVEYVRMAFADSKLRVQPEYGVPYVAQDILMYHATLDEVGKVAFLVEVYAEQPEEDLVRLLGYAHLQPTSLTGSEGSVTLSLISPLWQRVVGELRLEYLLIRPMASHSFDLRTSFAHYWRGNWTGLEIGHRGLGKSLTVTSNTAPLIENTLASMLASAELGADLVEFDVQLTSDLVPIIHHDWSIHVCIHPKTPTSRDDLTEVLLKDITYEQLKELKTYQIVGTKIIEYPAHNNVEQLEQRLFPTLQDFFERVNKSVGLDIEVKWPQEKRNGDYESEQTIDKNLFVDRILEVVQQHGCGRLNLLKSFDVDVCSLLRFKQNMYPVLVLSSSTNDYYADPRTSTVETINFAQAFDLAGIVPNTVPIKANPSLVQSAKEQVPLVLVWGADLKDRSSIDSFIQMGLTAVIYDRMDLWLRSNQTSAFESEEDLPDFFQLQCEPAPEKRVVNATIESILSNVNFL</sequence>
<dbReference type="InterPro" id="IPR013784">
    <property type="entry name" value="Carb-bd-like_fold"/>
</dbReference>
<dbReference type="PROSITE" id="PS51166">
    <property type="entry name" value="CBM20"/>
    <property type="match status" value="1"/>
</dbReference>
<dbReference type="SUPFAM" id="SSF51695">
    <property type="entry name" value="PLC-like phosphodiesterases"/>
    <property type="match status" value="1"/>
</dbReference>
<protein>
    <submittedName>
        <fullName evidence="4">Glycerophosphocholine phosphodiesterase GPCPD1</fullName>
    </submittedName>
</protein>
<dbReference type="Pfam" id="PF25329">
    <property type="entry name" value="C2_GDE1"/>
    <property type="match status" value="1"/>
</dbReference>
<dbReference type="Proteomes" id="UP001500889">
    <property type="component" value="Chromosome E"/>
</dbReference>
<gene>
    <name evidence="4" type="ORF">DMAD_03708</name>
</gene>
<dbReference type="PANTHER" id="PTHR22958">
    <property type="entry name" value="GLYCEROPHOSPHORYL DIESTER PHOSPHODIESTERASE"/>
    <property type="match status" value="1"/>
</dbReference>
<feature type="domain" description="CBM20" evidence="2">
    <location>
        <begin position="52"/>
        <end position="165"/>
    </location>
</feature>
<accession>A0AAU9GA74</accession>
<dbReference type="SMART" id="SM01065">
    <property type="entry name" value="CBM_2"/>
    <property type="match status" value="1"/>
</dbReference>
<organism evidence="4 5">
    <name type="scientific">Drosophila madeirensis</name>
    <name type="common">Fruit fly</name>
    <dbReference type="NCBI Taxonomy" id="30013"/>
    <lineage>
        <taxon>Eukaryota</taxon>
        <taxon>Metazoa</taxon>
        <taxon>Ecdysozoa</taxon>
        <taxon>Arthropoda</taxon>
        <taxon>Hexapoda</taxon>
        <taxon>Insecta</taxon>
        <taxon>Pterygota</taxon>
        <taxon>Neoptera</taxon>
        <taxon>Endopterygota</taxon>
        <taxon>Diptera</taxon>
        <taxon>Brachycera</taxon>
        <taxon>Muscomorpha</taxon>
        <taxon>Ephydroidea</taxon>
        <taxon>Drosophilidae</taxon>
        <taxon>Drosophila</taxon>
        <taxon>Sophophora</taxon>
    </lineage>
</organism>
<dbReference type="InterPro" id="IPR013783">
    <property type="entry name" value="Ig-like_fold"/>
</dbReference>
<dbReference type="GO" id="GO:0046475">
    <property type="term" value="P:glycerophospholipid catabolic process"/>
    <property type="evidence" value="ECO:0007669"/>
    <property type="project" value="TreeGrafter"/>
</dbReference>
<dbReference type="Pfam" id="PF00686">
    <property type="entry name" value="CBM_20"/>
    <property type="match status" value="1"/>
</dbReference>
<dbReference type="InterPro" id="IPR030395">
    <property type="entry name" value="GP_PDE_dom"/>
</dbReference>
<keyword evidence="1" id="KW-0378">Hydrolase</keyword>
<reference evidence="4 5" key="1">
    <citation type="submission" date="2024-02" db="EMBL/GenBank/DDBJ databases">
        <title>A chromosome-level genome assembly of Drosophila madeirensis, a fruit fly species endemic to Madeira island.</title>
        <authorList>
            <person name="Tomihara K."/>
            <person name="Llopart A."/>
            <person name="Yamamoto D."/>
        </authorList>
    </citation>
    <scope>NUCLEOTIDE SEQUENCE [LARGE SCALE GENOMIC DNA]</scope>
    <source>
        <strain evidence="4 5">RF1</strain>
    </source>
</reference>
<evidence type="ECO:0000259" key="2">
    <source>
        <dbReference type="PROSITE" id="PS51166"/>
    </source>
</evidence>
<dbReference type="SUPFAM" id="SSF49452">
    <property type="entry name" value="Starch-binding domain-like"/>
    <property type="match status" value="1"/>
</dbReference>
<dbReference type="AlphaFoldDB" id="A0AAU9GA74"/>
<evidence type="ECO:0000313" key="5">
    <source>
        <dbReference type="Proteomes" id="UP001500889"/>
    </source>
</evidence>
<dbReference type="InterPro" id="IPR002044">
    <property type="entry name" value="CBM20"/>
</dbReference>